<evidence type="ECO:0000256" key="5">
    <source>
        <dbReference type="ARBA" id="ARBA00022857"/>
    </source>
</evidence>
<gene>
    <name evidence="10" type="ORF">DN757_28635</name>
</gene>
<comment type="function">
    <text evidence="7">Key enzyme in folate metabolism. Catalyzes an essential reaction for de novo glycine and purine synthesis, and for DNA precursor synthesis.</text>
</comment>
<dbReference type="InterPro" id="IPR017925">
    <property type="entry name" value="DHFR_CS"/>
</dbReference>
<dbReference type="GO" id="GO:0050661">
    <property type="term" value="F:NADP binding"/>
    <property type="evidence" value="ECO:0007669"/>
    <property type="project" value="InterPro"/>
</dbReference>
<evidence type="ECO:0000256" key="3">
    <source>
        <dbReference type="ARBA" id="ARBA00012856"/>
    </source>
</evidence>
<comment type="similarity">
    <text evidence="2 7 8">Belongs to the dihydrofolate reductase family.</text>
</comment>
<dbReference type="RefSeq" id="WP_111273564.1">
    <property type="nucleotide sequence ID" value="NZ_QKWW01000120.1"/>
</dbReference>
<dbReference type="PROSITE" id="PS00075">
    <property type="entry name" value="DHFR_1"/>
    <property type="match status" value="1"/>
</dbReference>
<dbReference type="Proteomes" id="UP000249204">
    <property type="component" value="Unassembled WGS sequence"/>
</dbReference>
<evidence type="ECO:0000313" key="10">
    <source>
        <dbReference type="EMBL" id="PZT52211.1"/>
    </source>
</evidence>
<dbReference type="InterPro" id="IPR001796">
    <property type="entry name" value="DHFR_dom"/>
</dbReference>
<dbReference type="PANTHER" id="PTHR48069:SF3">
    <property type="entry name" value="DIHYDROFOLATE REDUCTASE"/>
    <property type="match status" value="1"/>
</dbReference>
<keyword evidence="4 7" id="KW-0554">One-carbon metabolism</keyword>
<feature type="domain" description="DHFR" evidence="9">
    <location>
        <begin position="3"/>
        <end position="163"/>
    </location>
</feature>
<evidence type="ECO:0000259" key="9">
    <source>
        <dbReference type="PROSITE" id="PS51330"/>
    </source>
</evidence>
<evidence type="ECO:0000256" key="2">
    <source>
        <dbReference type="ARBA" id="ARBA00009539"/>
    </source>
</evidence>
<dbReference type="GO" id="GO:0046655">
    <property type="term" value="P:folic acid metabolic process"/>
    <property type="evidence" value="ECO:0007669"/>
    <property type="project" value="TreeGrafter"/>
</dbReference>
<dbReference type="CDD" id="cd00209">
    <property type="entry name" value="DHFR"/>
    <property type="match status" value="1"/>
</dbReference>
<dbReference type="GO" id="GO:0006730">
    <property type="term" value="P:one-carbon metabolic process"/>
    <property type="evidence" value="ECO:0007669"/>
    <property type="project" value="UniProtKB-KW"/>
</dbReference>
<comment type="pathway">
    <text evidence="1 7">Cofactor biosynthesis; tetrahydrofolate biosynthesis; 5,6,7,8-tetrahydrofolate from 7,8-dihydrofolate: step 1/1.</text>
</comment>
<dbReference type="GO" id="GO:0004146">
    <property type="term" value="F:dihydrofolate reductase activity"/>
    <property type="evidence" value="ECO:0007669"/>
    <property type="project" value="UniProtKB-EC"/>
</dbReference>
<dbReference type="Gene3D" id="3.40.430.10">
    <property type="entry name" value="Dihydrofolate Reductase, subunit A"/>
    <property type="match status" value="1"/>
</dbReference>
<evidence type="ECO:0000256" key="6">
    <source>
        <dbReference type="ARBA" id="ARBA00023002"/>
    </source>
</evidence>
<dbReference type="PIRSF" id="PIRSF000194">
    <property type="entry name" value="DHFR"/>
    <property type="match status" value="1"/>
</dbReference>
<dbReference type="SUPFAM" id="SSF53597">
    <property type="entry name" value="Dihydrofolate reductase-like"/>
    <property type="match status" value="1"/>
</dbReference>
<evidence type="ECO:0000313" key="11">
    <source>
        <dbReference type="Proteomes" id="UP000249204"/>
    </source>
</evidence>
<protein>
    <recommendedName>
        <fullName evidence="3 7">Dihydrofolate reductase</fullName>
        <ecNumber evidence="3 7">1.5.1.3</ecNumber>
    </recommendedName>
</protein>
<proteinExistence type="inferred from homology"/>
<dbReference type="PROSITE" id="PS51330">
    <property type="entry name" value="DHFR_2"/>
    <property type="match status" value="1"/>
</dbReference>
<dbReference type="InterPro" id="IPR012259">
    <property type="entry name" value="DHFR"/>
</dbReference>
<dbReference type="GO" id="GO:0005829">
    <property type="term" value="C:cytosol"/>
    <property type="evidence" value="ECO:0007669"/>
    <property type="project" value="TreeGrafter"/>
</dbReference>
<dbReference type="AlphaFoldDB" id="A0A2W6N914"/>
<dbReference type="GO" id="GO:0046654">
    <property type="term" value="P:tetrahydrofolate biosynthetic process"/>
    <property type="evidence" value="ECO:0007669"/>
    <property type="project" value="UniProtKB-UniPathway"/>
</dbReference>
<name>A0A2W6N914_9BACL</name>
<dbReference type="EMBL" id="QKWW01000120">
    <property type="protein sequence ID" value="PZT52211.1"/>
    <property type="molecule type" value="Genomic_DNA"/>
</dbReference>
<keyword evidence="5 7" id="KW-0521">NADP</keyword>
<dbReference type="GO" id="GO:0046452">
    <property type="term" value="P:dihydrofolate metabolic process"/>
    <property type="evidence" value="ECO:0007669"/>
    <property type="project" value="TreeGrafter"/>
</dbReference>
<comment type="catalytic activity">
    <reaction evidence="7">
        <text>(6S)-5,6,7,8-tetrahydrofolate + NADP(+) = 7,8-dihydrofolate + NADPH + H(+)</text>
        <dbReference type="Rhea" id="RHEA:15009"/>
        <dbReference type="ChEBI" id="CHEBI:15378"/>
        <dbReference type="ChEBI" id="CHEBI:57451"/>
        <dbReference type="ChEBI" id="CHEBI:57453"/>
        <dbReference type="ChEBI" id="CHEBI:57783"/>
        <dbReference type="ChEBI" id="CHEBI:58349"/>
        <dbReference type="EC" id="1.5.1.3"/>
    </reaction>
</comment>
<evidence type="ECO:0000256" key="7">
    <source>
        <dbReference type="PIRNR" id="PIRNR000194"/>
    </source>
</evidence>
<organism evidence="10 11">
    <name type="scientific">Paenibacillus silvae</name>
    <dbReference type="NCBI Taxonomy" id="1325358"/>
    <lineage>
        <taxon>Bacteria</taxon>
        <taxon>Bacillati</taxon>
        <taxon>Bacillota</taxon>
        <taxon>Bacilli</taxon>
        <taxon>Bacillales</taxon>
        <taxon>Paenibacillaceae</taxon>
        <taxon>Paenibacillus</taxon>
    </lineage>
</organism>
<reference evidence="10 11" key="1">
    <citation type="submission" date="2018-06" db="EMBL/GenBank/DDBJ databases">
        <title>Isolation of heavy metals resistant Paenibacillus silvae NC2 from Gold-Copper mine in ZiJin, China.</title>
        <authorList>
            <person name="Xu J."/>
            <person name="Mazhar H.S."/>
            <person name="Rensing C."/>
        </authorList>
    </citation>
    <scope>NUCLEOTIDE SEQUENCE [LARGE SCALE GENOMIC DNA]</scope>
    <source>
        <strain evidence="10 11">NC2</strain>
    </source>
</reference>
<comment type="caution">
    <text evidence="10">The sequence shown here is derived from an EMBL/GenBank/DDBJ whole genome shotgun (WGS) entry which is preliminary data.</text>
</comment>
<accession>A0A2W6N914</accession>
<keyword evidence="6 7" id="KW-0560">Oxidoreductase</keyword>
<dbReference type="UniPathway" id="UPA00077">
    <property type="reaction ID" value="UER00158"/>
</dbReference>
<evidence type="ECO:0000256" key="4">
    <source>
        <dbReference type="ARBA" id="ARBA00022563"/>
    </source>
</evidence>
<dbReference type="PRINTS" id="PR00070">
    <property type="entry name" value="DHFR"/>
</dbReference>
<dbReference type="Pfam" id="PF00186">
    <property type="entry name" value="DHFR_1"/>
    <property type="match status" value="1"/>
</dbReference>
<evidence type="ECO:0000256" key="1">
    <source>
        <dbReference type="ARBA" id="ARBA00004903"/>
    </source>
</evidence>
<dbReference type="InterPro" id="IPR024072">
    <property type="entry name" value="DHFR-like_dom_sf"/>
</dbReference>
<sequence length="169" mass="19520">MNQLSIIVATDKNGLIGNNGRLPWHIPWDLQYFKEKTVGKNVIMGRRTYESIGKALPNRTNIIITSDSEYKAKDCIIVHNIEDVVSLSELSNKETFIIGGSNVYDQFLPIVDNLYINEIQYRFKGDSNFPQVNEKEWNIVTEETVETTEDATIYKIKVRHLKRNSIKQK</sequence>
<dbReference type="PANTHER" id="PTHR48069">
    <property type="entry name" value="DIHYDROFOLATE REDUCTASE"/>
    <property type="match status" value="1"/>
</dbReference>
<dbReference type="EC" id="1.5.1.3" evidence="3 7"/>
<evidence type="ECO:0000256" key="8">
    <source>
        <dbReference type="RuleBase" id="RU004474"/>
    </source>
</evidence>